<dbReference type="AlphaFoldDB" id="A0A7C9ING4"/>
<dbReference type="GO" id="GO:0000272">
    <property type="term" value="P:polysaccharide catabolic process"/>
    <property type="evidence" value="ECO:0007669"/>
    <property type="project" value="InterPro"/>
</dbReference>
<dbReference type="CDD" id="cd14256">
    <property type="entry name" value="Dockerin_I"/>
    <property type="match status" value="1"/>
</dbReference>
<dbReference type="Proteomes" id="UP000482487">
    <property type="component" value="Unassembled WGS sequence"/>
</dbReference>
<name>A0A7C9ING4_9BACT</name>
<sequence length="349" mass="40237">MIMKYFTKRFAGIPLRTIIITTVALAAVYGYWKYSIPIHRVENKSELVMLGDLNGDNRWSQADLDVMDDFINNPFAVSDVLVSRMDMNQNGLIDAEDLVLLQSLVASAGDPYRAEEKARSRGESFPRPRELYRYIASAEYHPRPLYALPYPGAADSVLDWLSRFPPSGKASFYTEALYAAVNAEAIRFDQAWRKRQHQLLPIEREYAVQKLARAKLLHQAGEWYELRLLLTESVEDAETLTVRNQPEYPVKLLAFRDHLREVLGSPEYAAFKSGEQDWRGVLKLVSRHLQADLGLSYDFETLGPPRDFNSLENYLQRVAWQYYKSSTREENLRALIAYHYCPAKKRLDA</sequence>
<dbReference type="InterPro" id="IPR016134">
    <property type="entry name" value="Dockerin_dom"/>
</dbReference>
<dbReference type="PROSITE" id="PS00448">
    <property type="entry name" value="CLOS_CELLULOSOME_RPT"/>
    <property type="match status" value="1"/>
</dbReference>
<proteinExistence type="predicted"/>
<dbReference type="GO" id="GO:0004553">
    <property type="term" value="F:hydrolase activity, hydrolyzing O-glycosyl compounds"/>
    <property type="evidence" value="ECO:0007669"/>
    <property type="project" value="InterPro"/>
</dbReference>
<keyword evidence="3" id="KW-1185">Reference proteome</keyword>
<accession>A0A7C9ING4</accession>
<dbReference type="PROSITE" id="PS00018">
    <property type="entry name" value="EF_HAND_1"/>
    <property type="match status" value="1"/>
</dbReference>
<comment type="caution">
    <text evidence="2">The sequence shown here is derived from an EMBL/GenBank/DDBJ whole genome shotgun (WGS) entry which is preliminary data.</text>
</comment>
<organism evidence="2 3">
    <name type="scientific">Solidesulfovibrio aerotolerans</name>
    <dbReference type="NCBI Taxonomy" id="295255"/>
    <lineage>
        <taxon>Bacteria</taxon>
        <taxon>Pseudomonadati</taxon>
        <taxon>Thermodesulfobacteriota</taxon>
        <taxon>Desulfovibrionia</taxon>
        <taxon>Desulfovibrionales</taxon>
        <taxon>Desulfovibrionaceae</taxon>
        <taxon>Solidesulfovibrio</taxon>
    </lineage>
</organism>
<dbReference type="OrthoDB" id="9817909at2"/>
<reference evidence="2 3" key="1">
    <citation type="submission" date="2020-01" db="EMBL/GenBank/DDBJ databases">
        <title>Genome sequence of Desulfovibrio aerotolerans DSM 16695(T).</title>
        <authorList>
            <person name="Karnachuk O."/>
            <person name="Avakyan M."/>
            <person name="Mardanov A."/>
            <person name="Kadnikov V."/>
            <person name="Ravin N."/>
        </authorList>
    </citation>
    <scope>NUCLEOTIDE SEQUENCE [LARGE SCALE GENOMIC DNA]</scope>
    <source>
        <strain evidence="2 3">DSM 16695</strain>
    </source>
</reference>
<feature type="domain" description="Dockerin" evidence="1">
    <location>
        <begin position="46"/>
        <end position="114"/>
    </location>
</feature>
<dbReference type="InterPro" id="IPR036439">
    <property type="entry name" value="Dockerin_dom_sf"/>
</dbReference>
<dbReference type="InterPro" id="IPR002105">
    <property type="entry name" value="Dockerin_1_rpt"/>
</dbReference>
<gene>
    <name evidence="2" type="ORF">GTA51_19910</name>
</gene>
<dbReference type="SUPFAM" id="SSF63446">
    <property type="entry name" value="Type I dockerin domain"/>
    <property type="match status" value="1"/>
</dbReference>
<evidence type="ECO:0000259" key="1">
    <source>
        <dbReference type="PROSITE" id="PS51766"/>
    </source>
</evidence>
<protein>
    <recommendedName>
        <fullName evidence="1">Dockerin domain-containing protein</fullName>
    </recommendedName>
</protein>
<evidence type="ECO:0000313" key="3">
    <source>
        <dbReference type="Proteomes" id="UP000482487"/>
    </source>
</evidence>
<dbReference type="EMBL" id="WVUD01000084">
    <property type="protein sequence ID" value="MYL85361.1"/>
    <property type="molecule type" value="Genomic_DNA"/>
</dbReference>
<evidence type="ECO:0000313" key="2">
    <source>
        <dbReference type="EMBL" id="MYL85361.1"/>
    </source>
</evidence>
<dbReference type="Gene3D" id="1.10.1330.10">
    <property type="entry name" value="Dockerin domain"/>
    <property type="match status" value="1"/>
</dbReference>
<dbReference type="InterPro" id="IPR018247">
    <property type="entry name" value="EF_Hand_1_Ca_BS"/>
</dbReference>
<dbReference type="RefSeq" id="WP_160964237.1">
    <property type="nucleotide sequence ID" value="NZ_WVUD01000084.1"/>
</dbReference>
<dbReference type="PROSITE" id="PS51766">
    <property type="entry name" value="DOCKERIN"/>
    <property type="match status" value="1"/>
</dbReference>